<dbReference type="InterPro" id="IPR025535">
    <property type="entry name" value="DUF4421"/>
</dbReference>
<name>A0A6I3LMX1_9FLAO</name>
<protein>
    <submittedName>
        <fullName evidence="1">DUF4421 domain-containing protein</fullName>
    </submittedName>
</protein>
<evidence type="ECO:0000313" key="2">
    <source>
        <dbReference type="Proteomes" id="UP000438760"/>
    </source>
</evidence>
<dbReference type="RefSeq" id="WP_155092850.1">
    <property type="nucleotide sequence ID" value="NZ_CP102754.1"/>
</dbReference>
<organism evidence="1 2">
    <name type="scientific">Myroides albus</name>
    <dbReference type="NCBI Taxonomy" id="2562892"/>
    <lineage>
        <taxon>Bacteria</taxon>
        <taxon>Pseudomonadati</taxon>
        <taxon>Bacteroidota</taxon>
        <taxon>Flavobacteriia</taxon>
        <taxon>Flavobacteriales</taxon>
        <taxon>Flavobacteriaceae</taxon>
        <taxon>Myroides</taxon>
    </lineage>
</organism>
<keyword evidence="2" id="KW-1185">Reference proteome</keyword>
<accession>A0A6I3LMX1</accession>
<comment type="caution">
    <text evidence="1">The sequence shown here is derived from an EMBL/GenBank/DDBJ whole genome shotgun (WGS) entry which is preliminary data.</text>
</comment>
<dbReference type="Proteomes" id="UP000438760">
    <property type="component" value="Unassembled WGS sequence"/>
</dbReference>
<evidence type="ECO:0000313" key="1">
    <source>
        <dbReference type="EMBL" id="MTG98836.1"/>
    </source>
</evidence>
<sequence>MKLKYSIISLVALFYWPTFGQVDSLYVGKYQTNYGIKIFGTRDLLSLDYTLEDSDKYSFEPNKPTSIGLGFSWKNSSLSYSYGFPFLRDKAKAKTKARDLKYHYYGKNQVLDIYFQQYKGFSLPISKSNEYNHYDNLKINLYGVLYQHVFNSRKYSVAAAYDNSEKQLKSAGSLLVGAGVFYSTLKNIPSFSDIISDYDKRTISIGPHVGYGYNWVAFRNFLVAGSFTLGINGAIEKNLLTDNTRFIVNPQVMGRFALYYQSDDWVIGVTSILNSLYLNFKDEYQTQLTNNSFRFSITKRFSLKKDPKILQYDLVDIVKKKR</sequence>
<reference evidence="1 2" key="1">
    <citation type="submission" date="2019-11" db="EMBL/GenBank/DDBJ databases">
        <title>Genome of Strain BIT-d1.</title>
        <authorList>
            <person name="Yang Y."/>
        </authorList>
    </citation>
    <scope>NUCLEOTIDE SEQUENCE [LARGE SCALE GENOMIC DNA]</scope>
    <source>
        <strain evidence="1 2">BIT-d1</strain>
    </source>
</reference>
<dbReference type="OrthoDB" id="669053at2"/>
<dbReference type="Pfam" id="PF14391">
    <property type="entry name" value="DUF4421"/>
    <property type="match status" value="1"/>
</dbReference>
<proteinExistence type="predicted"/>
<dbReference type="AlphaFoldDB" id="A0A6I3LMX1"/>
<gene>
    <name evidence="1" type="ORF">GJV76_11960</name>
</gene>
<dbReference type="EMBL" id="WMJX01000031">
    <property type="protein sequence ID" value="MTG98836.1"/>
    <property type="molecule type" value="Genomic_DNA"/>
</dbReference>